<evidence type="ECO:0000256" key="4">
    <source>
        <dbReference type="ARBA" id="ARBA00023239"/>
    </source>
</evidence>
<evidence type="ECO:0000256" key="9">
    <source>
        <dbReference type="RuleBase" id="RU366031"/>
    </source>
</evidence>
<evidence type="ECO:0000313" key="11">
    <source>
        <dbReference type="EMBL" id="MBP2256657.1"/>
    </source>
</evidence>
<keyword evidence="4 9" id="KW-0456">Lyase</keyword>
<evidence type="ECO:0000256" key="6">
    <source>
        <dbReference type="ARBA" id="ARBA00037589"/>
    </source>
</evidence>
<evidence type="ECO:0000256" key="5">
    <source>
        <dbReference type="ARBA" id="ARBA00023244"/>
    </source>
</evidence>
<comment type="pathway">
    <text evidence="1 9">Porphyrin-containing compound metabolism; protoporphyrin-IX biosynthesis; coproporphyrinogen-III from 5-aminolevulinate: step 3/4.</text>
</comment>
<sequence>MQDKKILITRERKQAKAFSEKIMRFGGIPIEVPLLKISCKEREEDKTVFQTLSKYKWIFFTSANGVECFFQLLKNYKISSGVFKHIRIAVVGHKTEEALKNYGYHADFIPTIYSADQMVNEFVNNFALKDPFLLVRGNRSRNVLPDFFSRLGIEFDTVEVYETLYNDEVADKLNDVLMNQQLDFITFTSPSTVDAFIKMRNRILMDGTICVCIGTTTQQRATEAGFNDTITPDIFTIEGMVNCMKDYIERIEYHGK</sequence>
<evidence type="ECO:0000256" key="8">
    <source>
        <dbReference type="ARBA" id="ARBA00048617"/>
    </source>
</evidence>
<dbReference type="RefSeq" id="WP_226981203.1">
    <property type="nucleotide sequence ID" value="NZ_JAGIKX010000002.1"/>
</dbReference>
<feature type="domain" description="Tetrapyrrole biosynthesis uroporphyrinogen III synthase" evidence="10">
    <location>
        <begin position="17"/>
        <end position="241"/>
    </location>
</feature>
<comment type="catalytic activity">
    <reaction evidence="8 9">
        <text>hydroxymethylbilane = uroporphyrinogen III + H2O</text>
        <dbReference type="Rhea" id="RHEA:18965"/>
        <dbReference type="ChEBI" id="CHEBI:15377"/>
        <dbReference type="ChEBI" id="CHEBI:57308"/>
        <dbReference type="ChEBI" id="CHEBI:57845"/>
        <dbReference type="EC" id="4.2.1.75"/>
    </reaction>
</comment>
<keyword evidence="12" id="KW-1185">Reference proteome</keyword>
<accession>A0ABS4S8D1</accession>
<comment type="similarity">
    <text evidence="2 9">Belongs to the uroporphyrinogen-III synthase family.</text>
</comment>
<dbReference type="EMBL" id="JAGIKX010000002">
    <property type="protein sequence ID" value="MBP2256657.1"/>
    <property type="molecule type" value="Genomic_DNA"/>
</dbReference>
<protein>
    <recommendedName>
        <fullName evidence="7 9">Uroporphyrinogen-III synthase</fullName>
        <ecNumber evidence="3 9">4.2.1.75</ecNumber>
    </recommendedName>
</protein>
<proteinExistence type="inferred from homology"/>
<dbReference type="PANTHER" id="PTHR38042">
    <property type="entry name" value="UROPORPHYRINOGEN-III SYNTHASE, CHLOROPLASTIC"/>
    <property type="match status" value="1"/>
</dbReference>
<dbReference type="InterPro" id="IPR039793">
    <property type="entry name" value="UROS/Hem4"/>
</dbReference>
<name>A0ABS4S8D1_9BACI</name>
<comment type="caution">
    <text evidence="11">The sequence shown here is derived from an EMBL/GenBank/DDBJ whole genome shotgun (WGS) entry which is preliminary data.</text>
</comment>
<dbReference type="CDD" id="cd06578">
    <property type="entry name" value="HemD"/>
    <property type="match status" value="1"/>
</dbReference>
<dbReference type="Gene3D" id="3.40.50.10090">
    <property type="match status" value="2"/>
</dbReference>
<evidence type="ECO:0000313" key="12">
    <source>
        <dbReference type="Proteomes" id="UP001519294"/>
    </source>
</evidence>
<keyword evidence="5 9" id="KW-0627">Porphyrin biosynthesis</keyword>
<evidence type="ECO:0000256" key="7">
    <source>
        <dbReference type="ARBA" id="ARBA00040167"/>
    </source>
</evidence>
<evidence type="ECO:0000256" key="3">
    <source>
        <dbReference type="ARBA" id="ARBA00013109"/>
    </source>
</evidence>
<evidence type="ECO:0000259" key="10">
    <source>
        <dbReference type="Pfam" id="PF02602"/>
    </source>
</evidence>
<dbReference type="PANTHER" id="PTHR38042:SF1">
    <property type="entry name" value="UROPORPHYRINOGEN-III SYNTHASE, CHLOROPLASTIC"/>
    <property type="match status" value="1"/>
</dbReference>
<evidence type="ECO:0000256" key="1">
    <source>
        <dbReference type="ARBA" id="ARBA00004772"/>
    </source>
</evidence>
<comment type="function">
    <text evidence="6 9">Catalyzes cyclization of the linear tetrapyrrole, hydroxymethylbilane, to the macrocyclic uroporphyrinogen III.</text>
</comment>
<dbReference type="Proteomes" id="UP001519294">
    <property type="component" value="Unassembled WGS sequence"/>
</dbReference>
<dbReference type="InterPro" id="IPR036108">
    <property type="entry name" value="4pyrrol_syn_uPrphyn_synt_sf"/>
</dbReference>
<organism evidence="11 12">
    <name type="scientific">Virgibacillus alimentarius</name>
    <dbReference type="NCBI Taxonomy" id="698769"/>
    <lineage>
        <taxon>Bacteria</taxon>
        <taxon>Bacillati</taxon>
        <taxon>Bacillota</taxon>
        <taxon>Bacilli</taxon>
        <taxon>Bacillales</taxon>
        <taxon>Bacillaceae</taxon>
        <taxon>Virgibacillus</taxon>
    </lineage>
</organism>
<dbReference type="EC" id="4.2.1.75" evidence="3 9"/>
<dbReference type="Pfam" id="PF02602">
    <property type="entry name" value="HEM4"/>
    <property type="match status" value="1"/>
</dbReference>
<dbReference type="InterPro" id="IPR003754">
    <property type="entry name" value="4pyrrol_synth_uPrphyn_synth"/>
</dbReference>
<gene>
    <name evidence="11" type="ORF">J2Z81_000590</name>
</gene>
<dbReference type="SUPFAM" id="SSF69618">
    <property type="entry name" value="HemD-like"/>
    <property type="match status" value="1"/>
</dbReference>
<dbReference type="GO" id="GO:0004852">
    <property type="term" value="F:uroporphyrinogen-III synthase activity"/>
    <property type="evidence" value="ECO:0007669"/>
    <property type="project" value="UniProtKB-EC"/>
</dbReference>
<reference evidence="11 12" key="1">
    <citation type="submission" date="2021-03" db="EMBL/GenBank/DDBJ databases">
        <title>Genomic Encyclopedia of Type Strains, Phase IV (KMG-IV): sequencing the most valuable type-strain genomes for metagenomic binning, comparative biology and taxonomic classification.</title>
        <authorList>
            <person name="Goeker M."/>
        </authorList>
    </citation>
    <scope>NUCLEOTIDE SEQUENCE [LARGE SCALE GENOMIC DNA]</scope>
    <source>
        <strain evidence="11 12">DSM 25790</strain>
    </source>
</reference>
<evidence type="ECO:0000256" key="2">
    <source>
        <dbReference type="ARBA" id="ARBA00008133"/>
    </source>
</evidence>